<evidence type="ECO:0000313" key="3">
    <source>
        <dbReference type="Proteomes" id="UP000784294"/>
    </source>
</evidence>
<reference evidence="2" key="1">
    <citation type="submission" date="2018-11" db="EMBL/GenBank/DDBJ databases">
        <authorList>
            <consortium name="Pathogen Informatics"/>
        </authorList>
    </citation>
    <scope>NUCLEOTIDE SEQUENCE</scope>
</reference>
<evidence type="ECO:0000256" key="1">
    <source>
        <dbReference type="SAM" id="MobiDB-lite"/>
    </source>
</evidence>
<comment type="caution">
    <text evidence="2">The sequence shown here is derived from an EMBL/GenBank/DDBJ whole genome shotgun (WGS) entry which is preliminary data.</text>
</comment>
<accession>A0A448WFT6</accession>
<organism evidence="2 3">
    <name type="scientific">Protopolystoma xenopodis</name>
    <dbReference type="NCBI Taxonomy" id="117903"/>
    <lineage>
        <taxon>Eukaryota</taxon>
        <taxon>Metazoa</taxon>
        <taxon>Spiralia</taxon>
        <taxon>Lophotrochozoa</taxon>
        <taxon>Platyhelminthes</taxon>
        <taxon>Monogenea</taxon>
        <taxon>Polyopisthocotylea</taxon>
        <taxon>Polystomatidea</taxon>
        <taxon>Polystomatidae</taxon>
        <taxon>Protopolystoma</taxon>
    </lineage>
</organism>
<dbReference type="EMBL" id="CAAALY010009831">
    <property type="protein sequence ID" value="VEL10743.1"/>
    <property type="molecule type" value="Genomic_DNA"/>
</dbReference>
<gene>
    <name evidence="2" type="ORF">PXEA_LOCUS4183</name>
</gene>
<keyword evidence="3" id="KW-1185">Reference proteome</keyword>
<protein>
    <submittedName>
        <fullName evidence="2">Uncharacterized protein</fullName>
    </submittedName>
</protein>
<feature type="region of interest" description="Disordered" evidence="1">
    <location>
        <begin position="69"/>
        <end position="105"/>
    </location>
</feature>
<evidence type="ECO:0000313" key="2">
    <source>
        <dbReference type="EMBL" id="VEL10743.1"/>
    </source>
</evidence>
<dbReference type="AlphaFoldDB" id="A0A448WFT6"/>
<proteinExistence type="predicted"/>
<sequence length="165" mass="17066">MLTAGDRPARPGDRLGAVDVLSIRKWFAQAPAPATITSVAYSLSVLQTAKAPDPSGVSSLPSGYLSMGSLESNRVTTPSGSASHIPNSPGNRSPGTAKTNQSQPASQTASPILISALASIGMSVNQFWTIKQAEIKASTNADSAPEDIIEIWCGEQVNISKCVVS</sequence>
<name>A0A448WFT6_9PLAT</name>
<dbReference type="Proteomes" id="UP000784294">
    <property type="component" value="Unassembled WGS sequence"/>
</dbReference>